<evidence type="ECO:0000313" key="1">
    <source>
        <dbReference type="EMBL" id="GBN31278.1"/>
    </source>
</evidence>
<name>A0A4Y2MVT0_ARAVE</name>
<dbReference type="EMBL" id="BGPR01008060">
    <property type="protein sequence ID" value="GBN31278.1"/>
    <property type="molecule type" value="Genomic_DNA"/>
</dbReference>
<organism evidence="1 2">
    <name type="scientific">Araneus ventricosus</name>
    <name type="common">Orbweaver spider</name>
    <name type="synonym">Epeira ventricosa</name>
    <dbReference type="NCBI Taxonomy" id="182803"/>
    <lineage>
        <taxon>Eukaryota</taxon>
        <taxon>Metazoa</taxon>
        <taxon>Ecdysozoa</taxon>
        <taxon>Arthropoda</taxon>
        <taxon>Chelicerata</taxon>
        <taxon>Arachnida</taxon>
        <taxon>Araneae</taxon>
        <taxon>Araneomorphae</taxon>
        <taxon>Entelegynae</taxon>
        <taxon>Araneoidea</taxon>
        <taxon>Araneidae</taxon>
        <taxon>Araneus</taxon>
    </lineage>
</organism>
<evidence type="ECO:0000313" key="2">
    <source>
        <dbReference type="Proteomes" id="UP000499080"/>
    </source>
</evidence>
<protein>
    <submittedName>
        <fullName evidence="1">Uncharacterized protein</fullName>
    </submittedName>
</protein>
<dbReference type="Proteomes" id="UP000499080">
    <property type="component" value="Unassembled WGS sequence"/>
</dbReference>
<comment type="caution">
    <text evidence="1">The sequence shown here is derived from an EMBL/GenBank/DDBJ whole genome shotgun (WGS) entry which is preliminary data.</text>
</comment>
<reference evidence="1 2" key="1">
    <citation type="journal article" date="2019" name="Sci. Rep.">
        <title>Orb-weaving spider Araneus ventricosus genome elucidates the spidroin gene catalogue.</title>
        <authorList>
            <person name="Kono N."/>
            <person name="Nakamura H."/>
            <person name="Ohtoshi R."/>
            <person name="Moran D.A.P."/>
            <person name="Shinohara A."/>
            <person name="Yoshida Y."/>
            <person name="Fujiwara M."/>
            <person name="Mori M."/>
            <person name="Tomita M."/>
            <person name="Arakawa K."/>
        </authorList>
    </citation>
    <scope>NUCLEOTIDE SEQUENCE [LARGE SCALE GENOMIC DNA]</scope>
</reference>
<dbReference type="AlphaFoldDB" id="A0A4Y2MVT0"/>
<keyword evidence="2" id="KW-1185">Reference proteome</keyword>
<proteinExistence type="predicted"/>
<sequence length="110" mass="12170">MFSVHSQNFTYGKDRPLSDVATSAACMGCHLLERKLLLTLLWLILICAERSRVPFVGHLAIIASTCVDIPSSVAVFGLRVLLTSEMEPALLNFMKVLLRCHGLSEVCELH</sequence>
<accession>A0A4Y2MVT0</accession>
<gene>
    <name evidence="1" type="ORF">AVEN_20125_1</name>
</gene>